<feature type="compositionally biased region" description="Low complexity" evidence="4">
    <location>
        <begin position="177"/>
        <end position="190"/>
    </location>
</feature>
<dbReference type="Pfam" id="PF07496">
    <property type="entry name" value="zf-CW"/>
    <property type="match status" value="1"/>
</dbReference>
<feature type="compositionally biased region" description="Polar residues" evidence="4">
    <location>
        <begin position="454"/>
        <end position="467"/>
    </location>
</feature>
<keyword evidence="7" id="KW-1185">Reference proteome</keyword>
<dbReference type="Gene3D" id="3.30.40.100">
    <property type="match status" value="1"/>
</dbReference>
<feature type="compositionally biased region" description="Basic and acidic residues" evidence="4">
    <location>
        <begin position="1150"/>
        <end position="1166"/>
    </location>
</feature>
<feature type="compositionally biased region" description="Basic residues" evidence="4">
    <location>
        <begin position="952"/>
        <end position="961"/>
    </location>
</feature>
<dbReference type="PANTHER" id="PTHR46524:SF12">
    <property type="entry name" value="CW-TYPE DOMAIN-CONTAINING PROTEIN"/>
    <property type="match status" value="1"/>
</dbReference>
<dbReference type="PROSITE" id="PS51050">
    <property type="entry name" value="ZF_CW"/>
    <property type="match status" value="1"/>
</dbReference>
<evidence type="ECO:0000256" key="4">
    <source>
        <dbReference type="SAM" id="MobiDB-lite"/>
    </source>
</evidence>
<dbReference type="EMBL" id="BPVZ01000001">
    <property type="protein sequence ID" value="GKU85485.1"/>
    <property type="molecule type" value="Genomic_DNA"/>
</dbReference>
<evidence type="ECO:0000259" key="5">
    <source>
        <dbReference type="PROSITE" id="PS51050"/>
    </source>
</evidence>
<keyword evidence="2" id="KW-0863">Zinc-finger</keyword>
<gene>
    <name evidence="6" type="ORF">SLEP1_g158</name>
</gene>
<dbReference type="PANTHER" id="PTHR46524">
    <property type="entry name" value="CW-TYPE ZINC FINGER"/>
    <property type="match status" value="1"/>
</dbReference>
<dbReference type="Pfam" id="PF24756">
    <property type="entry name" value="THD_CWZF3-5-7"/>
    <property type="match status" value="1"/>
</dbReference>
<feature type="compositionally biased region" description="Polar residues" evidence="4">
    <location>
        <begin position="84"/>
        <end position="94"/>
    </location>
</feature>
<feature type="domain" description="CW-type" evidence="5">
    <location>
        <begin position="599"/>
        <end position="652"/>
    </location>
</feature>
<feature type="compositionally biased region" description="Polar residues" evidence="4">
    <location>
        <begin position="1211"/>
        <end position="1222"/>
    </location>
</feature>
<keyword evidence="1" id="KW-0479">Metal-binding</keyword>
<feature type="compositionally biased region" description="Basic and acidic residues" evidence="4">
    <location>
        <begin position="905"/>
        <end position="937"/>
    </location>
</feature>
<dbReference type="Proteomes" id="UP001054252">
    <property type="component" value="Unassembled WGS sequence"/>
</dbReference>
<sequence>MEESSGLEEGEAWYSKDDDDTIDLDISLSYIDERLQSVLGHFQKDFEGGVSAENLGAKFGGYGSFLPTYERSPSILSRPKTVEKNYTTPRSPNNLPLEGASLNSKAPRHATLTGRNGNTSQSFSARQDLFTQATDKPSLKGETLNRSKIPAEQNSLKFRIKVPDTKSRKAAIYSGLGLDDSPSSSLGNNPEESGAIPSIHQETMSESPSSILQVMTSSQVPSGELVSPLHESLLFLFKKEKERPYRDNKHIPSLDDGQERSACLLNEPILIKGKPLAEKKAKFNEKIEKLVERKHKNGINVVDDKILLVNKKSEIVRGGKVILANDLNIADPLESTARTSEVSMETNNDGIRDQLFHSNLAKADSLESIAGVDGGQSKRWKFRSCSGEGGLEQSVENLNKNVSLELGDNGRGRAHRTSAPSKCKEDWREKVSTKAAFHMQDEINLPLEKEKTMSEGNIKSKGNQSSGKAAVSMKDNITLSHGAILRKSTMHKLKLKKDINMVRNNSRDSLATNYKQIQRKGDIMDPLERQFCSRPKDAVLVNFDTEQSTYTKNQKETLSGAQVDNNLFGASAKDAPSVVPCVAENALASEGAPPALAPPIVNEYWVGCDRCQKWRLLPHGKKADQLPEKWLCSMLDWLPRMNNCDISEDETTQAVNAYNQILFSESQNHLQNNGSGALSLHTTACLQDQGLNNSGLPSQSLRVKKEHGLKEIAKAGSICGLTQMSKPTKSQLSRNLNGRTRLPVESNAMRKSSFQQKEKLAVEGESKQIKMKLKTKREPDHYAFEGSKKNKYEEIYSADKQHNSDSNLFRLGLNSTALPPQANVKGRQKYNECSNSEDLKGEVKERPVASVKKLANQIQASATGLDARMPNRTDNLGKKRKLKGWQESQNGHGLHIEEENSEIGSQKEKTLVSKNEVKHSHRNDANDISNRKARDNSVDGAGEVRSINKAHQISKYRRKNASQKNLDGLASSRRHSVTRQVSMAAASSSSKVSGPHKTRANFEALKGSPVESVSSSPMRIPYLEKLTSAGDTSGRGDTVDGDVHGSGNGRRNWDGESTGNLGQPGVEREEKLSHKVSKLDCWDRDASHTIFIKSMPYSGVENGCLTNGDIYATENVLSLRDQHATEHSHHEDRVKKIYDYDDNELFPQGSRRDSASQSKGTERSSVSDKMAYNMVNEHEDLHPRKSSRYGLETDPKGQPHLPGAAGENKCSMVNNSGTKSSKALKNNKVGVKNSLGWLSGDCRMENQSRAKEHEELDAKSVVTCSTDQKIFSQQNLVQDFGGESKVTQLDSRGLVPKSFSHCEIETKQEIEDHGTLLQAHQGVVFDGFPGNSESPKLLLKLPAHDGTKSQAHHHNVEQSLPNLHVMRSANMPSPGRMNPSGQTATDALKEAKDLKDYAELLETSSFGFESNEVFFQAALKFLHSASLLETSNGENGAHWEINQMQAYSTAARLCKSCGQQYEKSKEMAAAALAYKCMEVAYMRMVFCKHSASNRDRNELQATISMVPQGESPSSSVSDIDNLNNQAIAEKATLSKCTVSRASGTYTVVPRNRPSFVRLLDFLGCYLYVEYPPLWIPSHKSFKLLLPWYCPVSENLFTNELFLERKYINTCLLQTQDVNFAMEASTKSHNAFEAAKLILEEAQKMECVTAVRKAIDFSFQDVEGLICLVELAKEAIRRCGFRWC</sequence>
<dbReference type="GO" id="GO:0008270">
    <property type="term" value="F:zinc ion binding"/>
    <property type="evidence" value="ECO:0007669"/>
    <property type="project" value="UniProtKB-KW"/>
</dbReference>
<evidence type="ECO:0000256" key="1">
    <source>
        <dbReference type="ARBA" id="ARBA00022723"/>
    </source>
</evidence>
<accession>A0AAV5HF80</accession>
<feature type="region of interest" description="Disordered" evidence="4">
    <location>
        <begin position="177"/>
        <end position="202"/>
    </location>
</feature>
<reference evidence="6 7" key="1">
    <citation type="journal article" date="2021" name="Commun. Biol.">
        <title>The genome of Shorea leprosula (Dipterocarpaceae) highlights the ecological relevance of drought in aseasonal tropical rainforests.</title>
        <authorList>
            <person name="Ng K.K.S."/>
            <person name="Kobayashi M.J."/>
            <person name="Fawcett J.A."/>
            <person name="Hatakeyama M."/>
            <person name="Paape T."/>
            <person name="Ng C.H."/>
            <person name="Ang C.C."/>
            <person name="Tnah L.H."/>
            <person name="Lee C.T."/>
            <person name="Nishiyama T."/>
            <person name="Sese J."/>
            <person name="O'Brien M.J."/>
            <person name="Copetti D."/>
            <person name="Mohd Noor M.I."/>
            <person name="Ong R.C."/>
            <person name="Putra M."/>
            <person name="Sireger I.Z."/>
            <person name="Indrioko S."/>
            <person name="Kosugi Y."/>
            <person name="Izuno A."/>
            <person name="Isagi Y."/>
            <person name="Lee S.L."/>
            <person name="Shimizu K.K."/>
        </authorList>
    </citation>
    <scope>NUCLEOTIDE SEQUENCE [LARGE SCALE GENOMIC DNA]</scope>
    <source>
        <strain evidence="6">214</strain>
    </source>
</reference>
<proteinExistence type="predicted"/>
<feature type="region of interest" description="Disordered" evidence="4">
    <location>
        <begin position="83"/>
        <end position="102"/>
    </location>
</feature>
<protein>
    <recommendedName>
        <fullName evidence="5">CW-type domain-containing protein</fullName>
    </recommendedName>
</protein>
<dbReference type="InterPro" id="IPR056406">
    <property type="entry name" value="THD_CWZF3/5/7"/>
</dbReference>
<comment type="caution">
    <text evidence="6">The sequence shown here is derived from an EMBL/GenBank/DDBJ whole genome shotgun (WGS) entry which is preliminary data.</text>
</comment>
<dbReference type="InterPro" id="IPR011124">
    <property type="entry name" value="Znf_CW"/>
</dbReference>
<feature type="region of interest" description="Disordered" evidence="4">
    <location>
        <begin position="1122"/>
        <end position="1222"/>
    </location>
</feature>
<evidence type="ECO:0000313" key="6">
    <source>
        <dbReference type="EMBL" id="GKU85485.1"/>
    </source>
</evidence>
<organism evidence="6 7">
    <name type="scientific">Rubroshorea leprosula</name>
    <dbReference type="NCBI Taxonomy" id="152421"/>
    <lineage>
        <taxon>Eukaryota</taxon>
        <taxon>Viridiplantae</taxon>
        <taxon>Streptophyta</taxon>
        <taxon>Embryophyta</taxon>
        <taxon>Tracheophyta</taxon>
        <taxon>Spermatophyta</taxon>
        <taxon>Magnoliopsida</taxon>
        <taxon>eudicotyledons</taxon>
        <taxon>Gunneridae</taxon>
        <taxon>Pentapetalae</taxon>
        <taxon>rosids</taxon>
        <taxon>malvids</taxon>
        <taxon>Malvales</taxon>
        <taxon>Dipterocarpaceae</taxon>
        <taxon>Rubroshorea</taxon>
    </lineage>
</organism>
<evidence type="ECO:0000256" key="2">
    <source>
        <dbReference type="ARBA" id="ARBA00022771"/>
    </source>
</evidence>
<evidence type="ECO:0000256" key="3">
    <source>
        <dbReference type="ARBA" id="ARBA00022833"/>
    </source>
</evidence>
<feature type="compositionally biased region" description="Basic and acidic residues" evidence="4">
    <location>
        <begin position="1122"/>
        <end position="1139"/>
    </location>
</feature>
<evidence type="ECO:0000313" key="7">
    <source>
        <dbReference type="Proteomes" id="UP001054252"/>
    </source>
</evidence>
<name>A0AAV5HF80_9ROSI</name>
<feature type="region of interest" description="Disordered" evidence="4">
    <location>
        <begin position="824"/>
        <end position="845"/>
    </location>
</feature>
<keyword evidence="3" id="KW-0862">Zinc</keyword>
<feature type="region of interest" description="Disordered" evidence="4">
    <location>
        <begin position="1028"/>
        <end position="1074"/>
    </location>
</feature>
<feature type="region of interest" description="Disordered" evidence="4">
    <location>
        <begin position="862"/>
        <end position="978"/>
    </location>
</feature>
<feature type="region of interest" description="Disordered" evidence="4">
    <location>
        <begin position="450"/>
        <end position="470"/>
    </location>
</feature>
<dbReference type="InterPro" id="IPR055300">
    <property type="entry name" value="CWZF3/5/7"/>
</dbReference>